<dbReference type="Gene3D" id="3.90.550.10">
    <property type="entry name" value="Spore Coat Polysaccharide Biosynthesis Protein SpsA, Chain A"/>
    <property type="match status" value="1"/>
</dbReference>
<evidence type="ECO:0000313" key="4">
    <source>
        <dbReference type="Proteomes" id="UP000199373"/>
    </source>
</evidence>
<evidence type="ECO:0000259" key="2">
    <source>
        <dbReference type="Pfam" id="PF00535"/>
    </source>
</evidence>
<proteinExistence type="predicted"/>
<sequence length="345" mass="39888">MGTTYDVTVGIPVYNVEHYIQKCLLSILNQTFDGNLEILVVNDCCTDKTMEIIRELQETHPKGQQIFCHTQSKNLGIGMSRNLIIKKAQGKYLLFVDSDDYITPDCIQKLYAEAEKNQAEVVYGSVKTINTNVELSYLSQPYKVFNKPDELASYAFQNLHENLRNYIWNTLFLVSFLKEQQLEFPQSRFHEDVIFSTDMVPLVTKAILLPDVTYYYVIRNNSLSNLQGRNTINLQEIMEFIDIYTYVKNKNQSLKGKPYYEARCARSMTQMLYIVSGLIKNRKIITPALTNKTIKDAMKHPASLLEIMTFKRYKMANLAFYVLGVLPGWLTVFIITVIAKYKHLL</sequence>
<dbReference type="GO" id="GO:0016758">
    <property type="term" value="F:hexosyltransferase activity"/>
    <property type="evidence" value="ECO:0007669"/>
    <property type="project" value="UniProtKB-ARBA"/>
</dbReference>
<keyword evidence="4" id="KW-1185">Reference proteome</keyword>
<accession>A0A1I0MI49</accession>
<dbReference type="PANTHER" id="PTHR22916:SF3">
    <property type="entry name" value="UDP-GLCNAC:BETAGAL BETA-1,3-N-ACETYLGLUCOSAMINYLTRANSFERASE-LIKE PROTEIN 1"/>
    <property type="match status" value="1"/>
</dbReference>
<keyword evidence="1" id="KW-1133">Transmembrane helix</keyword>
<dbReference type="PANTHER" id="PTHR22916">
    <property type="entry name" value="GLYCOSYLTRANSFERASE"/>
    <property type="match status" value="1"/>
</dbReference>
<dbReference type="InterPro" id="IPR029044">
    <property type="entry name" value="Nucleotide-diphossugar_trans"/>
</dbReference>
<evidence type="ECO:0000256" key="1">
    <source>
        <dbReference type="SAM" id="Phobius"/>
    </source>
</evidence>
<reference evidence="3 4" key="1">
    <citation type="submission" date="2016-10" db="EMBL/GenBank/DDBJ databases">
        <authorList>
            <person name="de Groot N.N."/>
        </authorList>
    </citation>
    <scope>NUCLEOTIDE SEQUENCE [LARGE SCALE GENOMIC DNA]</scope>
    <source>
        <strain evidence="3 4">TC2-24</strain>
    </source>
</reference>
<keyword evidence="3" id="KW-0808">Transferase</keyword>
<feature type="transmembrane region" description="Helical" evidence="1">
    <location>
        <begin position="318"/>
        <end position="339"/>
    </location>
</feature>
<keyword evidence="1" id="KW-0472">Membrane</keyword>
<organism evidence="3 4">
    <name type="scientific">Prevotella aff. ruminicola Tc2-24</name>
    <dbReference type="NCBI Taxonomy" id="81582"/>
    <lineage>
        <taxon>Bacteria</taxon>
        <taxon>Pseudomonadati</taxon>
        <taxon>Bacteroidota</taxon>
        <taxon>Bacteroidia</taxon>
        <taxon>Bacteroidales</taxon>
        <taxon>Prevotellaceae</taxon>
        <taxon>Prevotella</taxon>
    </lineage>
</organism>
<evidence type="ECO:0000313" key="3">
    <source>
        <dbReference type="EMBL" id="SEV87969.1"/>
    </source>
</evidence>
<keyword evidence="1" id="KW-0812">Transmembrane</keyword>
<feature type="domain" description="Glycosyltransferase 2-like" evidence="2">
    <location>
        <begin position="8"/>
        <end position="145"/>
    </location>
</feature>
<dbReference type="AlphaFoldDB" id="A0A1I0MI49"/>
<gene>
    <name evidence="3" type="ORF">SAMN04487850_0683</name>
</gene>
<dbReference type="SUPFAM" id="SSF53448">
    <property type="entry name" value="Nucleotide-diphospho-sugar transferases"/>
    <property type="match status" value="1"/>
</dbReference>
<dbReference type="RefSeq" id="WP_091914670.1">
    <property type="nucleotide sequence ID" value="NZ_FOIQ01000001.1"/>
</dbReference>
<dbReference type="EMBL" id="FOIQ01000001">
    <property type="protein sequence ID" value="SEV87969.1"/>
    <property type="molecule type" value="Genomic_DNA"/>
</dbReference>
<dbReference type="InterPro" id="IPR001173">
    <property type="entry name" value="Glyco_trans_2-like"/>
</dbReference>
<name>A0A1I0MI49_9BACT</name>
<dbReference type="CDD" id="cd00761">
    <property type="entry name" value="Glyco_tranf_GTA_type"/>
    <property type="match status" value="1"/>
</dbReference>
<protein>
    <submittedName>
        <fullName evidence="3">Glycosyltransferase involved in cell wall bisynthesis</fullName>
    </submittedName>
</protein>
<dbReference type="Proteomes" id="UP000199373">
    <property type="component" value="Unassembled WGS sequence"/>
</dbReference>
<dbReference type="Pfam" id="PF00535">
    <property type="entry name" value="Glycos_transf_2"/>
    <property type="match status" value="1"/>
</dbReference>